<dbReference type="InterPro" id="IPR021799">
    <property type="entry name" value="PIN-like_prokaryotic"/>
</dbReference>
<dbReference type="Pfam" id="PF11848">
    <property type="entry name" value="DUF3368"/>
    <property type="match status" value="1"/>
</dbReference>
<reference evidence="1 2" key="1">
    <citation type="submission" date="2017-06" db="EMBL/GenBank/DDBJ databases">
        <title>Genome sequencing of cyanobaciteial culture collection at National Institute for Environmental Studies (NIES).</title>
        <authorList>
            <person name="Hirose Y."/>
            <person name="Shimura Y."/>
            <person name="Fujisawa T."/>
            <person name="Nakamura Y."/>
            <person name="Kawachi M."/>
        </authorList>
    </citation>
    <scope>NUCLEOTIDE SEQUENCE [LARGE SCALE GENOMIC DNA]</scope>
    <source>
        <strain evidence="1 2">NIES-2135</strain>
    </source>
</reference>
<proteinExistence type="predicted"/>
<evidence type="ECO:0000313" key="1">
    <source>
        <dbReference type="EMBL" id="BAY54836.1"/>
    </source>
</evidence>
<protein>
    <recommendedName>
        <fullName evidence="3">DUF3368 domain-containing protein</fullName>
    </recommendedName>
</protein>
<organism evidence="1 2">
    <name type="scientific">Leptolyngbya boryana NIES-2135</name>
    <dbReference type="NCBI Taxonomy" id="1973484"/>
    <lineage>
        <taxon>Bacteria</taxon>
        <taxon>Bacillati</taxon>
        <taxon>Cyanobacteriota</taxon>
        <taxon>Cyanophyceae</taxon>
        <taxon>Leptolyngbyales</taxon>
        <taxon>Leptolyngbyaceae</taxon>
        <taxon>Leptolyngbya group</taxon>
        <taxon>Leptolyngbya</taxon>
    </lineage>
</organism>
<dbReference type="PANTHER" id="PTHR39550:SF1">
    <property type="entry name" value="SLL0658 PROTEIN"/>
    <property type="match status" value="1"/>
</dbReference>
<gene>
    <name evidence="1" type="ORF">NIES2135_16540</name>
</gene>
<dbReference type="AlphaFoldDB" id="A0A1Z4JDM0"/>
<dbReference type="EMBL" id="AP018203">
    <property type="protein sequence ID" value="BAY54836.1"/>
    <property type="molecule type" value="Genomic_DNA"/>
</dbReference>
<dbReference type="Proteomes" id="UP000217895">
    <property type="component" value="Chromosome"/>
</dbReference>
<accession>A0A1Z4JDM0</accession>
<sequence>MIVISDTSPLCYLLLIDLIDLLPELYDRIVIPEIIRDELAAPKSPAIVQAWIAQPPSWLEIRAVTTSNTLSADALDPGERDAIVLAEELQADLILLDDQAARAVATQRGLAIVGVLGILVKAGQQGKIDFPTAISRLQQTTFRASASLIQTLIDQFEQL</sequence>
<dbReference type="PANTHER" id="PTHR39550">
    <property type="entry name" value="SLL0658 PROTEIN"/>
    <property type="match status" value="1"/>
</dbReference>
<evidence type="ECO:0008006" key="3">
    <source>
        <dbReference type="Google" id="ProtNLM"/>
    </source>
</evidence>
<keyword evidence="2" id="KW-1185">Reference proteome</keyword>
<name>A0A1Z4JDM0_LEPBY</name>
<evidence type="ECO:0000313" key="2">
    <source>
        <dbReference type="Proteomes" id="UP000217895"/>
    </source>
</evidence>